<evidence type="ECO:0000313" key="2">
    <source>
        <dbReference type="Proteomes" id="UP000045039"/>
    </source>
</evidence>
<dbReference type="Proteomes" id="UP000045039">
    <property type="component" value="Unassembled WGS sequence"/>
</dbReference>
<evidence type="ECO:0000313" key="1">
    <source>
        <dbReference type="EMBL" id="CRP79709.1"/>
    </source>
</evidence>
<name>A0A9P1R8G1_PSEAI</name>
<proteinExistence type="predicted"/>
<dbReference type="EMBL" id="CVVU01000245">
    <property type="protein sequence ID" value="CRP79709.1"/>
    <property type="molecule type" value="Genomic_DNA"/>
</dbReference>
<organism evidence="1 2">
    <name type="scientific">Pseudomonas aeruginosa</name>
    <dbReference type="NCBI Taxonomy" id="287"/>
    <lineage>
        <taxon>Bacteria</taxon>
        <taxon>Pseudomonadati</taxon>
        <taxon>Pseudomonadota</taxon>
        <taxon>Gammaproteobacteria</taxon>
        <taxon>Pseudomonadales</taxon>
        <taxon>Pseudomonadaceae</taxon>
        <taxon>Pseudomonas</taxon>
    </lineage>
</organism>
<accession>A0A9P1R8G1</accession>
<gene>
    <name evidence="1" type="ORF">PAERUG_P19_London_7_VIM_2_05_10_05574</name>
</gene>
<sequence>MLALNALVVIFVVAVTNKVEQAVNYKLAQLDSLSVQITSDALRQRLLRTGGFGAVTLADLQSQDEGFETRGVSPRVRLMSSTNVSDGVWQFDRALVYALSPDNTDFDPSLPASNICASSTPFATASTWCGPNDGIVYQLIETRENYLSTLTDEGMRMQTSLQKLARGYDSDSEFFPHGALAVGSAALLCSIGGAPCAATACRGVIVLNDTPLDCADQFSRWGLPVTLNLVTAKHIALSSMASGVRRTNSTNRNIARELRAP</sequence>
<protein>
    <submittedName>
        <fullName evidence="1">Uncharacterized protein</fullName>
    </submittedName>
</protein>
<dbReference type="AlphaFoldDB" id="A0A9P1R8G1"/>
<comment type="caution">
    <text evidence="1">The sequence shown here is derived from an EMBL/GenBank/DDBJ whole genome shotgun (WGS) entry which is preliminary data.</text>
</comment>
<reference evidence="2" key="1">
    <citation type="submission" date="2015-06" db="EMBL/GenBank/DDBJ databases">
        <authorList>
            <person name="Radhakrishnan Rajesh"/>
            <person name="Underwood Anthony"/>
            <person name="Al-Shahib Ali"/>
        </authorList>
    </citation>
    <scope>NUCLEOTIDE SEQUENCE [LARGE SCALE GENOMIC DNA]</scope>
    <source>
        <strain evidence="2">P19_London_7_VIM_2_05_10</strain>
    </source>
</reference>